<organism evidence="7 8">
    <name type="scientific">Commensalibacter intestini</name>
    <dbReference type="NCBI Taxonomy" id="479936"/>
    <lineage>
        <taxon>Bacteria</taxon>
        <taxon>Pseudomonadati</taxon>
        <taxon>Pseudomonadota</taxon>
        <taxon>Alphaproteobacteria</taxon>
        <taxon>Acetobacterales</taxon>
        <taxon>Acetobacteraceae</taxon>
    </lineage>
</organism>
<keyword evidence="5" id="KW-0949">S-adenosyl-L-methionine</keyword>
<keyword evidence="4 7" id="KW-0808">Transferase</keyword>
<keyword evidence="8" id="KW-1185">Reference proteome</keyword>
<dbReference type="GO" id="GO:0009307">
    <property type="term" value="P:DNA restriction-modification system"/>
    <property type="evidence" value="ECO:0007669"/>
    <property type="project" value="InterPro"/>
</dbReference>
<protein>
    <recommendedName>
        <fullName evidence="2">site-specific DNA-methyltransferase (adenine-specific)</fullName>
        <ecNumber evidence="2">2.1.1.72</ecNumber>
    </recommendedName>
</protein>
<accession>A0A251ZSX9</accession>
<dbReference type="PANTHER" id="PTHR30481:SF2">
    <property type="entry name" value="SITE-SPECIFIC DNA-METHYLTRANSFERASE (ADENINE-SPECIFIC)"/>
    <property type="match status" value="1"/>
</dbReference>
<gene>
    <name evidence="7" type="ORF">HK18_01150</name>
</gene>
<evidence type="ECO:0000256" key="6">
    <source>
        <dbReference type="ARBA" id="ARBA00047942"/>
    </source>
</evidence>
<dbReference type="AlphaFoldDB" id="A0A251ZSX9"/>
<reference evidence="8" key="1">
    <citation type="submission" date="2014-06" db="EMBL/GenBank/DDBJ databases">
        <authorList>
            <person name="Winans N.J."/>
            <person name="Newell P.D."/>
            <person name="Douglas A.E."/>
        </authorList>
    </citation>
    <scope>NUCLEOTIDE SEQUENCE [LARGE SCALE GENOMIC DNA]</scope>
    <source>
        <strain evidence="8">DmL_052</strain>
    </source>
</reference>
<proteinExistence type="inferred from homology"/>
<dbReference type="InterPro" id="IPR029063">
    <property type="entry name" value="SAM-dependent_MTases_sf"/>
</dbReference>
<dbReference type="SUPFAM" id="SSF53335">
    <property type="entry name" value="S-adenosyl-L-methionine-dependent methyltransferases"/>
    <property type="match status" value="1"/>
</dbReference>
<dbReference type="GO" id="GO:0032259">
    <property type="term" value="P:methylation"/>
    <property type="evidence" value="ECO:0007669"/>
    <property type="project" value="UniProtKB-KW"/>
</dbReference>
<dbReference type="InterPro" id="IPR012263">
    <property type="entry name" value="M_m6A_EcoRV"/>
</dbReference>
<sequence>MRDFFSPLRYPGGKACLYNMLVPILHHNKLNAHYAEPYAGGCGLALSLLIKKNISHAHINDLDITIWAFWHCILNETEEFIQKIIDTPITLEQWYIQRAIHKQQDVNNLINLGFSTFFLNRTNRSGIIKWAGPIGGLKQEGKYKLDCRFNKEPLIKRIKTIHSFKNQITLTNMDAIDFIHHCNKSLPSHSLLFIDPPYYNKGAELYTNFYKKIDHQNLSKVIQNTSCPWIITYDNTNEIEILYNKNKQFHFNINYSLQTKKKANELLIISNKIKLPSILNKYFISLSTP</sequence>
<dbReference type="InterPro" id="IPR023095">
    <property type="entry name" value="Ade_MeTrfase_dom_2"/>
</dbReference>
<evidence type="ECO:0000313" key="7">
    <source>
        <dbReference type="EMBL" id="OUI77777.1"/>
    </source>
</evidence>
<dbReference type="GO" id="GO:0043565">
    <property type="term" value="F:sequence-specific DNA binding"/>
    <property type="evidence" value="ECO:0007669"/>
    <property type="project" value="TreeGrafter"/>
</dbReference>
<dbReference type="EMBL" id="JOPB01000018">
    <property type="protein sequence ID" value="OUI77777.1"/>
    <property type="molecule type" value="Genomic_DNA"/>
</dbReference>
<dbReference type="RefSeq" id="WP_008853925.1">
    <property type="nucleotide sequence ID" value="NZ_JOPB01000018.1"/>
</dbReference>
<dbReference type="Gene3D" id="3.40.50.150">
    <property type="entry name" value="Vaccinia Virus protein VP39"/>
    <property type="match status" value="1"/>
</dbReference>
<dbReference type="GO" id="GO:1904047">
    <property type="term" value="F:S-adenosyl-L-methionine binding"/>
    <property type="evidence" value="ECO:0007669"/>
    <property type="project" value="TreeGrafter"/>
</dbReference>
<dbReference type="Gene3D" id="1.10.1020.10">
    <property type="entry name" value="Adenine-specific Methyltransferase, Domain 2"/>
    <property type="match status" value="1"/>
</dbReference>
<dbReference type="Proteomes" id="UP000194946">
    <property type="component" value="Unassembled WGS sequence"/>
</dbReference>
<dbReference type="PRINTS" id="PR00505">
    <property type="entry name" value="D12N6MTFRASE"/>
</dbReference>
<name>A0A251ZSX9_9PROT</name>
<comment type="catalytic activity">
    <reaction evidence="6">
        <text>a 2'-deoxyadenosine in DNA + S-adenosyl-L-methionine = an N(6)-methyl-2'-deoxyadenosine in DNA + S-adenosyl-L-homocysteine + H(+)</text>
        <dbReference type="Rhea" id="RHEA:15197"/>
        <dbReference type="Rhea" id="RHEA-COMP:12418"/>
        <dbReference type="Rhea" id="RHEA-COMP:12419"/>
        <dbReference type="ChEBI" id="CHEBI:15378"/>
        <dbReference type="ChEBI" id="CHEBI:57856"/>
        <dbReference type="ChEBI" id="CHEBI:59789"/>
        <dbReference type="ChEBI" id="CHEBI:90615"/>
        <dbReference type="ChEBI" id="CHEBI:90616"/>
        <dbReference type="EC" id="2.1.1.72"/>
    </reaction>
</comment>
<comment type="caution">
    <text evidence="7">The sequence shown here is derived from an EMBL/GenBank/DDBJ whole genome shotgun (WGS) entry which is preliminary data.</text>
</comment>
<dbReference type="InterPro" id="IPR012327">
    <property type="entry name" value="MeTrfase_D12"/>
</dbReference>
<evidence type="ECO:0000256" key="4">
    <source>
        <dbReference type="ARBA" id="ARBA00022679"/>
    </source>
</evidence>
<evidence type="ECO:0000313" key="8">
    <source>
        <dbReference type="Proteomes" id="UP000194946"/>
    </source>
</evidence>
<evidence type="ECO:0000256" key="3">
    <source>
        <dbReference type="ARBA" id="ARBA00022603"/>
    </source>
</evidence>
<evidence type="ECO:0000256" key="2">
    <source>
        <dbReference type="ARBA" id="ARBA00011900"/>
    </source>
</evidence>
<comment type="similarity">
    <text evidence="1">Belongs to the N(4)/N(6)-methyltransferase family.</text>
</comment>
<evidence type="ECO:0000256" key="5">
    <source>
        <dbReference type="ARBA" id="ARBA00022691"/>
    </source>
</evidence>
<dbReference type="GO" id="GO:0009007">
    <property type="term" value="F:site-specific DNA-methyltransferase (adenine-specific) activity"/>
    <property type="evidence" value="ECO:0007669"/>
    <property type="project" value="UniProtKB-EC"/>
</dbReference>
<dbReference type="EC" id="2.1.1.72" evidence="2"/>
<keyword evidence="3 7" id="KW-0489">Methyltransferase</keyword>
<evidence type="ECO:0000256" key="1">
    <source>
        <dbReference type="ARBA" id="ARBA00006594"/>
    </source>
</evidence>
<dbReference type="PANTHER" id="PTHR30481">
    <property type="entry name" value="DNA ADENINE METHYLASE"/>
    <property type="match status" value="1"/>
</dbReference>
<dbReference type="PIRSF" id="PIRSF000398">
    <property type="entry name" value="M_m6A_EcoRV"/>
    <property type="match status" value="1"/>
</dbReference>
<dbReference type="GO" id="GO:0006298">
    <property type="term" value="P:mismatch repair"/>
    <property type="evidence" value="ECO:0007669"/>
    <property type="project" value="TreeGrafter"/>
</dbReference>